<feature type="domain" description="Methyltransferase" evidence="1">
    <location>
        <begin position="62"/>
        <end position="141"/>
    </location>
</feature>
<dbReference type="Proteomes" id="UP000321617">
    <property type="component" value="Unassembled WGS sequence"/>
</dbReference>
<gene>
    <name evidence="2" type="ORF">LX16_3345</name>
</gene>
<proteinExistence type="predicted"/>
<evidence type="ECO:0000313" key="2">
    <source>
        <dbReference type="EMBL" id="TWJ12584.1"/>
    </source>
</evidence>
<protein>
    <submittedName>
        <fullName evidence="2">Methyltransferase family protein</fullName>
    </submittedName>
</protein>
<dbReference type="Pfam" id="PF13649">
    <property type="entry name" value="Methyltransf_25"/>
    <property type="match status" value="1"/>
</dbReference>
<dbReference type="InterPro" id="IPR029063">
    <property type="entry name" value="SAM-dependent_MTases_sf"/>
</dbReference>
<dbReference type="InterPro" id="IPR041698">
    <property type="entry name" value="Methyltransf_25"/>
</dbReference>
<dbReference type="EMBL" id="VLLL01000006">
    <property type="protein sequence ID" value="TWJ12584.1"/>
    <property type="molecule type" value="Genomic_DNA"/>
</dbReference>
<keyword evidence="2" id="KW-0489">Methyltransferase</keyword>
<dbReference type="Gene3D" id="3.40.50.150">
    <property type="entry name" value="Vaccinia Virus protein VP39"/>
    <property type="match status" value="1"/>
</dbReference>
<keyword evidence="2" id="KW-0808">Transferase</keyword>
<comment type="caution">
    <text evidence="2">The sequence shown here is derived from an EMBL/GenBank/DDBJ whole genome shotgun (WGS) entry which is preliminary data.</text>
</comment>
<sequence>MEVSEEMRADYTDVFKDPGAVAKYSEETYATGTFSSRVSERQRQWLRGFVSEAFPEPPVQHDFACGTGRAIRMLAGMVAEAHGYDTSEAMLAKAAELRTPARLHLVGATGELPVDDRRPALVTVFRLLLNASPSVRDRAMDFAAGMLPDADAGLLVCENHGNAGSIRHLKAVFGRPDSKRWFAELSHADVMELFARHGFELVARQGFTMLTQGFYSRAPLSWLAPPLDDLASRRRWSAAAASDVLYVARRRR</sequence>
<name>A0A562V3X1_9ACTN</name>
<reference evidence="2 3" key="1">
    <citation type="journal article" date="2013" name="Stand. Genomic Sci.">
        <title>Genomic Encyclopedia of Type Strains, Phase I: The one thousand microbial genomes (KMG-I) project.</title>
        <authorList>
            <person name="Kyrpides N.C."/>
            <person name="Woyke T."/>
            <person name="Eisen J.A."/>
            <person name="Garrity G."/>
            <person name="Lilburn T.G."/>
            <person name="Beck B.J."/>
            <person name="Whitman W.B."/>
            <person name="Hugenholtz P."/>
            <person name="Klenk H.P."/>
        </authorList>
    </citation>
    <scope>NUCLEOTIDE SEQUENCE [LARGE SCALE GENOMIC DNA]</scope>
    <source>
        <strain evidence="2 3">DSM 45044</strain>
    </source>
</reference>
<dbReference type="SUPFAM" id="SSF53335">
    <property type="entry name" value="S-adenosyl-L-methionine-dependent methyltransferases"/>
    <property type="match status" value="1"/>
</dbReference>
<evidence type="ECO:0000259" key="1">
    <source>
        <dbReference type="Pfam" id="PF13649"/>
    </source>
</evidence>
<accession>A0A562V3X1</accession>
<keyword evidence="3" id="KW-1185">Reference proteome</keyword>
<evidence type="ECO:0000313" key="3">
    <source>
        <dbReference type="Proteomes" id="UP000321617"/>
    </source>
</evidence>
<dbReference type="GO" id="GO:0008168">
    <property type="term" value="F:methyltransferase activity"/>
    <property type="evidence" value="ECO:0007669"/>
    <property type="project" value="UniProtKB-KW"/>
</dbReference>
<dbReference type="AlphaFoldDB" id="A0A562V3X1"/>
<dbReference type="GO" id="GO:0032259">
    <property type="term" value="P:methylation"/>
    <property type="evidence" value="ECO:0007669"/>
    <property type="project" value="UniProtKB-KW"/>
</dbReference>
<organism evidence="2 3">
    <name type="scientific">Stackebrandtia albiflava</name>
    <dbReference type="NCBI Taxonomy" id="406432"/>
    <lineage>
        <taxon>Bacteria</taxon>
        <taxon>Bacillati</taxon>
        <taxon>Actinomycetota</taxon>
        <taxon>Actinomycetes</taxon>
        <taxon>Glycomycetales</taxon>
        <taxon>Glycomycetaceae</taxon>
        <taxon>Stackebrandtia</taxon>
    </lineage>
</organism>